<feature type="repeat" description="TPR" evidence="1">
    <location>
        <begin position="303"/>
        <end position="336"/>
    </location>
</feature>
<evidence type="ECO:0000256" key="2">
    <source>
        <dbReference type="SAM" id="MobiDB-lite"/>
    </source>
</evidence>
<accession>A0A371YX97</accession>
<sequence length="690" mass="76936">MLPCRIAGVGHVGNLSYKTERTMAVWPGRQGPRDAFTGGNGAPMQETQLSNNPPPEPAGQQDAHMHALMKYYEDVLTKSPDHLETMFILGTLYARHGSPERAIPMLRRVLAHNPENAEGFHTLGRALRETGHMREATAAFRQAATLRPYYRAALVDLGDALAKSGDQTGAVGCYQRILALDGHNREITRYRDILAANPRDVATLIDLGRTFRAIGRHGEAAGRFELALRYAPDNIEAAMGLGAALTELGRVNDAVACYQTLLARHPDCYTGHMKLGRLLHQHRHVNEAISHFEKACALKPDEAPAQAALAAALQEIGRIGEAAACFRRAISLAPECTRYYQCLTRITRLAADDPVLPALRRLDADTTLPLSDQERADIHFALGKALSDMGEHQQSFAHLLKGNALHRRHITYDEGRMDVGMRRTRDLFTAGEIERLSRDGDPSPQPVFIVGMPRSGSTLVEQILASHPGVYAAGEVSTLLDTFRDAAARFPAWRTVSPLGKLTHEERRFIASDYLRRLNALVTDWPGQGAPLRITNKTLGNYLYIGMIRQLWPNARIIHTMRDPVDTCLSCFATPFNAQEFTFDLGELGRRYRQYHDLMAHWRHVLPQGAMLDVRYEDVVDDLEVSARRIIAYCGLPWDDACLDFYRSTRPVRTSSVEQVRNPIYRTAIGRWRPDAATLRPLLEGLGDLA</sequence>
<dbReference type="GO" id="GO:0016757">
    <property type="term" value="F:glycosyltransferase activity"/>
    <property type="evidence" value="ECO:0007669"/>
    <property type="project" value="TreeGrafter"/>
</dbReference>
<dbReference type="Gene3D" id="1.25.40.10">
    <property type="entry name" value="Tetratricopeptide repeat domain"/>
    <property type="match status" value="2"/>
</dbReference>
<proteinExistence type="predicted"/>
<comment type="caution">
    <text evidence="3">The sequence shown here is derived from an EMBL/GenBank/DDBJ whole genome shotgun (WGS) entry which is preliminary data.</text>
</comment>
<dbReference type="PROSITE" id="PS50005">
    <property type="entry name" value="TPR"/>
    <property type="match status" value="5"/>
</dbReference>
<dbReference type="AlphaFoldDB" id="A0A371YX97"/>
<dbReference type="Pfam" id="PF13432">
    <property type="entry name" value="TPR_16"/>
    <property type="match status" value="2"/>
</dbReference>
<dbReference type="Pfam" id="PF13469">
    <property type="entry name" value="Sulfotransfer_3"/>
    <property type="match status" value="1"/>
</dbReference>
<evidence type="ECO:0000313" key="3">
    <source>
        <dbReference type="EMBL" id="RFD18834.1"/>
    </source>
</evidence>
<feature type="region of interest" description="Disordered" evidence="2">
    <location>
        <begin position="27"/>
        <end position="61"/>
    </location>
</feature>
<feature type="repeat" description="TPR" evidence="1">
    <location>
        <begin position="117"/>
        <end position="150"/>
    </location>
</feature>
<dbReference type="Gene3D" id="3.40.50.300">
    <property type="entry name" value="P-loop containing nucleotide triphosphate hydrolases"/>
    <property type="match status" value="1"/>
</dbReference>
<protein>
    <submittedName>
        <fullName evidence="3">Sulfotransferase family protein</fullName>
    </submittedName>
</protein>
<gene>
    <name evidence="3" type="ORF">DY926_14315</name>
</gene>
<keyword evidence="3" id="KW-0808">Transferase</keyword>
<dbReference type="InterPro" id="IPR027417">
    <property type="entry name" value="P-loop_NTPase"/>
</dbReference>
<keyword evidence="1" id="KW-0802">TPR repeat</keyword>
<name>A0A371YX97_9PROT</name>
<dbReference type="Proteomes" id="UP000262371">
    <property type="component" value="Unassembled WGS sequence"/>
</dbReference>
<feature type="repeat" description="TPR" evidence="1">
    <location>
        <begin position="201"/>
        <end position="234"/>
    </location>
</feature>
<feature type="repeat" description="TPR" evidence="1">
    <location>
        <begin position="83"/>
        <end position="116"/>
    </location>
</feature>
<keyword evidence="4" id="KW-1185">Reference proteome</keyword>
<feature type="repeat" description="TPR" evidence="1">
    <location>
        <begin position="269"/>
        <end position="302"/>
    </location>
</feature>
<reference evidence="3 4" key="1">
    <citation type="submission" date="2018-08" db="EMBL/GenBank/DDBJ databases">
        <title>Komagataeibacter sp. AV 382.</title>
        <authorList>
            <person name="Skraban J."/>
            <person name="Trcek J."/>
        </authorList>
    </citation>
    <scope>NUCLEOTIDE SEQUENCE [LARGE SCALE GENOMIC DNA]</scope>
    <source>
        <strain evidence="3 4">AV 382</strain>
    </source>
</reference>
<dbReference type="SMART" id="SM00028">
    <property type="entry name" value="TPR"/>
    <property type="match status" value="8"/>
</dbReference>
<dbReference type="Pfam" id="PF13181">
    <property type="entry name" value="TPR_8"/>
    <property type="match status" value="1"/>
</dbReference>
<evidence type="ECO:0000256" key="1">
    <source>
        <dbReference type="PROSITE-ProRule" id="PRU00339"/>
    </source>
</evidence>
<dbReference type="InterPro" id="IPR019734">
    <property type="entry name" value="TPR_rpt"/>
</dbReference>
<organism evidence="3 4">
    <name type="scientific">Komagataeibacter melaceti</name>
    <dbReference type="NCBI Taxonomy" id="2766577"/>
    <lineage>
        <taxon>Bacteria</taxon>
        <taxon>Pseudomonadati</taxon>
        <taxon>Pseudomonadota</taxon>
        <taxon>Alphaproteobacteria</taxon>
        <taxon>Acetobacterales</taxon>
        <taxon>Acetobacteraceae</taxon>
        <taxon>Komagataeibacter</taxon>
    </lineage>
</organism>
<dbReference type="PANTHER" id="PTHR44998">
    <property type="match status" value="1"/>
</dbReference>
<dbReference type="InterPro" id="IPR011990">
    <property type="entry name" value="TPR-like_helical_dom_sf"/>
</dbReference>
<dbReference type="SUPFAM" id="SSF48452">
    <property type="entry name" value="TPR-like"/>
    <property type="match status" value="1"/>
</dbReference>
<dbReference type="PANTHER" id="PTHR44998:SF1">
    <property type="entry name" value="UDP-N-ACETYLGLUCOSAMINE--PEPTIDE N-ACETYLGLUCOSAMINYLTRANSFERASE 110 KDA SUBUNIT"/>
    <property type="match status" value="1"/>
</dbReference>
<dbReference type="SUPFAM" id="SSF52540">
    <property type="entry name" value="P-loop containing nucleoside triphosphate hydrolases"/>
    <property type="match status" value="1"/>
</dbReference>
<dbReference type="GO" id="GO:0006493">
    <property type="term" value="P:protein O-linked glycosylation"/>
    <property type="evidence" value="ECO:0007669"/>
    <property type="project" value="TreeGrafter"/>
</dbReference>
<dbReference type="EMBL" id="QUWV01000149">
    <property type="protein sequence ID" value="RFD18834.1"/>
    <property type="molecule type" value="Genomic_DNA"/>
</dbReference>
<evidence type="ECO:0000313" key="4">
    <source>
        <dbReference type="Proteomes" id="UP000262371"/>
    </source>
</evidence>